<accession>A0A345XYD1</accession>
<dbReference type="Gene3D" id="3.30.559.30">
    <property type="entry name" value="Nonribosomal peptide synthetase, condensation domain"/>
    <property type="match status" value="2"/>
</dbReference>
<evidence type="ECO:0000256" key="1">
    <source>
        <dbReference type="ARBA" id="ARBA00001957"/>
    </source>
</evidence>
<dbReference type="SUPFAM" id="SSF47336">
    <property type="entry name" value="ACP-like"/>
    <property type="match status" value="1"/>
</dbReference>
<dbReference type="Pfam" id="PF00668">
    <property type="entry name" value="Condensation"/>
    <property type="match status" value="3"/>
</dbReference>
<feature type="region of interest" description="Disordered" evidence="5">
    <location>
        <begin position="166"/>
        <end position="188"/>
    </location>
</feature>
<reference evidence="7 8" key="1">
    <citation type="submission" date="2018-07" db="EMBL/GenBank/DDBJ databases">
        <title>Draft genome of the type strain Streptomyces armeniacus ATCC 15676.</title>
        <authorList>
            <person name="Labana P."/>
            <person name="Gosse J.T."/>
            <person name="Boddy C.N."/>
        </authorList>
    </citation>
    <scope>NUCLEOTIDE SEQUENCE [LARGE SCALE GENOMIC DNA]</scope>
    <source>
        <strain evidence="7 8">ATCC 15676</strain>
    </source>
</reference>
<proteinExistence type="inferred from homology"/>
<dbReference type="Gene3D" id="3.30.559.10">
    <property type="entry name" value="Chloramphenicol acetyltransferase-like domain"/>
    <property type="match status" value="2"/>
</dbReference>
<dbReference type="Gene3D" id="1.10.1200.10">
    <property type="entry name" value="ACP-like"/>
    <property type="match status" value="1"/>
</dbReference>
<comment type="similarity">
    <text evidence="2">Belongs to the ATP-dependent AMP-binding enzyme family.</text>
</comment>
<dbReference type="InterPro" id="IPR025110">
    <property type="entry name" value="AMP-bd_C"/>
</dbReference>
<dbReference type="SUPFAM" id="SSF56801">
    <property type="entry name" value="Acetyl-CoA synthetase-like"/>
    <property type="match status" value="2"/>
</dbReference>
<dbReference type="FunFam" id="3.40.50.12780:FF:000012">
    <property type="entry name" value="Non-ribosomal peptide synthetase"/>
    <property type="match status" value="1"/>
</dbReference>
<dbReference type="FunFam" id="2.30.38.10:FF:000001">
    <property type="entry name" value="Non-ribosomal peptide synthetase PvdI"/>
    <property type="match status" value="1"/>
</dbReference>
<dbReference type="InterPro" id="IPR000873">
    <property type="entry name" value="AMP-dep_synth/lig_dom"/>
</dbReference>
<dbReference type="InterPro" id="IPR045851">
    <property type="entry name" value="AMP-bd_C_sf"/>
</dbReference>
<dbReference type="GO" id="GO:0008610">
    <property type="term" value="P:lipid biosynthetic process"/>
    <property type="evidence" value="ECO:0007669"/>
    <property type="project" value="UniProtKB-ARBA"/>
</dbReference>
<dbReference type="FunFam" id="3.30.300.30:FF:000010">
    <property type="entry name" value="Enterobactin synthetase component F"/>
    <property type="match status" value="1"/>
</dbReference>
<evidence type="ECO:0000256" key="2">
    <source>
        <dbReference type="ARBA" id="ARBA00006432"/>
    </source>
</evidence>
<dbReference type="FunFam" id="3.30.559.10:FF:000012">
    <property type="entry name" value="Non-ribosomal peptide synthetase"/>
    <property type="match status" value="1"/>
</dbReference>
<gene>
    <name evidence="7" type="ORF">DVA86_32850</name>
</gene>
<comment type="cofactor">
    <cofactor evidence="1">
        <name>pantetheine 4'-phosphate</name>
        <dbReference type="ChEBI" id="CHEBI:47942"/>
    </cofactor>
</comment>
<dbReference type="SUPFAM" id="SSF52777">
    <property type="entry name" value="CoA-dependent acyltransferases"/>
    <property type="match status" value="4"/>
</dbReference>
<dbReference type="PANTHER" id="PTHR45527:SF1">
    <property type="entry name" value="FATTY ACID SYNTHASE"/>
    <property type="match status" value="1"/>
</dbReference>
<dbReference type="GO" id="GO:0043041">
    <property type="term" value="P:amino acid activation for nonribosomal peptide biosynthetic process"/>
    <property type="evidence" value="ECO:0007669"/>
    <property type="project" value="TreeGrafter"/>
</dbReference>
<dbReference type="KEGG" id="sarm:DVA86_32850"/>
<dbReference type="Pfam" id="PF00501">
    <property type="entry name" value="AMP-binding"/>
    <property type="match status" value="1"/>
</dbReference>
<dbReference type="Gene3D" id="2.30.38.10">
    <property type="entry name" value="Luciferase, Domain 3"/>
    <property type="match status" value="1"/>
</dbReference>
<dbReference type="InterPro" id="IPR010071">
    <property type="entry name" value="AA_adenyl_dom"/>
</dbReference>
<keyword evidence="4" id="KW-0597">Phosphoprotein</keyword>
<dbReference type="Pfam" id="PF13193">
    <property type="entry name" value="AMP-binding_C"/>
    <property type="match status" value="1"/>
</dbReference>
<evidence type="ECO:0000256" key="3">
    <source>
        <dbReference type="ARBA" id="ARBA00022450"/>
    </source>
</evidence>
<dbReference type="PROSITE" id="PS00455">
    <property type="entry name" value="AMP_BINDING"/>
    <property type="match status" value="1"/>
</dbReference>
<organism evidence="7 8">
    <name type="scientific">Streptomyces armeniacus</name>
    <dbReference type="NCBI Taxonomy" id="83291"/>
    <lineage>
        <taxon>Bacteria</taxon>
        <taxon>Bacillati</taxon>
        <taxon>Actinomycetota</taxon>
        <taxon>Actinomycetes</taxon>
        <taxon>Kitasatosporales</taxon>
        <taxon>Streptomycetaceae</taxon>
        <taxon>Streptomyces</taxon>
    </lineage>
</organism>
<dbReference type="PROSITE" id="PS50075">
    <property type="entry name" value="CARRIER"/>
    <property type="match status" value="1"/>
</dbReference>
<dbReference type="EMBL" id="CP031320">
    <property type="protein sequence ID" value="AXK36647.1"/>
    <property type="molecule type" value="Genomic_DNA"/>
</dbReference>
<dbReference type="Gene3D" id="3.40.50.980">
    <property type="match status" value="2"/>
</dbReference>
<dbReference type="GO" id="GO:0072330">
    <property type="term" value="P:monocarboxylic acid biosynthetic process"/>
    <property type="evidence" value="ECO:0007669"/>
    <property type="project" value="UniProtKB-ARBA"/>
</dbReference>
<evidence type="ECO:0000256" key="4">
    <source>
        <dbReference type="ARBA" id="ARBA00022553"/>
    </source>
</evidence>
<dbReference type="InterPro" id="IPR020806">
    <property type="entry name" value="PKS_PP-bd"/>
</dbReference>
<dbReference type="InterPro" id="IPR006162">
    <property type="entry name" value="Ppantetheine_attach_site"/>
</dbReference>
<dbReference type="GO" id="GO:0003824">
    <property type="term" value="F:catalytic activity"/>
    <property type="evidence" value="ECO:0007669"/>
    <property type="project" value="InterPro"/>
</dbReference>
<evidence type="ECO:0000313" key="8">
    <source>
        <dbReference type="Proteomes" id="UP000254425"/>
    </source>
</evidence>
<keyword evidence="3" id="KW-0596">Phosphopantetheine</keyword>
<dbReference type="NCBIfam" id="TIGR01733">
    <property type="entry name" value="AA-adenyl-dom"/>
    <property type="match status" value="1"/>
</dbReference>
<dbReference type="Proteomes" id="UP000254425">
    <property type="component" value="Chromosome"/>
</dbReference>
<sequence length="1664" mass="178367">MSESQTVRRTVSAAQLGVWVAQQLDPASPLYNVAAYVELRGDVDAAALREAVARVVAETEPLRTAYAEDDDGVWETVHAEAGAGLEHTDLTGHAAPETAAREAMDADLRTAVDLTAPGHFRFVLFRLAAGRHFLYFRFHHIAMDGHSQDLCLRRLAEVYSRLARGEDGGRVSNEDGGQADDRARDVTPFPSARLLAEEDAEYARSPEREADRDYWLGEFPAVPETTGVTGRTAPLAQGALRGKVRLSPERTDALGAVAEAAGTRPSAVLLAAAALYVHRLSGLRDVVLNVPVPGRTSATARRTPGMRVNELPLRVTVTPAMSFADLAAQVSARLGAALRHQRRRLEDVHRDLGLARHGGALSGVMVNIRSHMGSGLDFAGCTPVLHALSNGPVRELLLDVHGTPGAPSGLRLELTGNPGLFSRAELVAHQDRFLHLLDQVTAAADRPAGRADVLAEDERHHVLEECNATRRDFPGGSVTELFEQRAADEPDAVAVVCDGRGVSYGELNARANRLAHWLTGRGIGPESLVAVALPRTETLLAALLGVWKAGAGYLPVDPGYPPERVRYLLDDARPALVLTTVAVAEGLPAVDVERLLLDDADVARALAACPAGDPADGERRQPPAAEHPAYVIYTSGTTGRPKGVVVPHRGVRNLAHWAVSELGRERLARTVASTSLNFDVSVFELFAPLVAGGTLRLVGDVLELADEPDACAGHLVSAVPSAFGHLLASAGNRLDLAAVVLAGEALPAHLVNDVLARVPGCTVANFYGPTEATVYATHWTADGRTDSAPPIGRPVANTRAYVLDSGLRPVPAGVPGELYLAGAGLARGYLRRPALTGERFVADPYGRAGTRMYRTGDMVRRRHDGGLEYLGRTDDQVKIRGFRIELGEIEAEVARQPGVAQCAVVVREDRADDKRVVAYVVPDGAPDHTAPDRTAPGSGTGALRDRLARRLPEHMVPSAVVELDALPLNPNGKLDRAALPAPGYAGEPRGRSPRGPLEELLCELFADVLGLPRVGIDDDFFALGGHSLLGTRLVSRIRTVLGAELPVRALFERPTVAALAAAGSLTAKAGTGRPPLRPAPRTARAQLSFAQQRLWFLHRMEGPSPTYNIPVALRMTGPVDHGLLHRALADVVRRHESLRTVFAEDDDGPYQRVLDADAAEPVLSAEACDEDGLPARMRAASRHAFDLTREIPVRGSLFGLPSSESVLLLVVHHIAGDGWSLSLLIRDLMSAYADRCAGREPSWAPLPVQYADYAAWQRELLGSDTGDTGDTGRSDGSGDARGALAPQLGYWRTKLADLPGELPLPADRPRPAVASHHGERVVFTVPPELHARLTRLARENQASVFMVVHAALSALLSRLGAGSDIPVGSPVAGRTDDAVEDLVGFFVNTLVLRTDLSGDPTVRELIARARETDLEAYAHQDVPFEQLVEVLNPERTLSRHPLFQVMLAFNNTDHRDVLSSALDAAGPAAAEEPVHAGVARFDLLFSLTEQRSAQGEVNGMRGELEFATELFHPETAGLLAERFVRVLDEFAAGPDRHVRELDVLGDTERDRALTAWHGPVHPAPEMSVAGLFEGCVVASPGAVAVVGVDGVAVSYGELNARANRLAWWLNALPPLLRGYLRLGAKVCGPPAYDPDFHVADLYVLLSLRDTNPRSLRHFLSPVPA</sequence>
<evidence type="ECO:0000259" key="6">
    <source>
        <dbReference type="PROSITE" id="PS50075"/>
    </source>
</evidence>
<name>A0A345XYD1_9ACTN</name>
<feature type="region of interest" description="Disordered" evidence="5">
    <location>
        <begin position="1262"/>
        <end position="1281"/>
    </location>
</feature>
<feature type="compositionally biased region" description="Basic and acidic residues" evidence="5">
    <location>
        <begin position="166"/>
        <end position="185"/>
    </location>
</feature>
<dbReference type="FunFam" id="3.40.50.980:FF:000001">
    <property type="entry name" value="Non-ribosomal peptide synthetase"/>
    <property type="match status" value="1"/>
</dbReference>
<dbReference type="GO" id="GO:0031177">
    <property type="term" value="F:phosphopantetheine binding"/>
    <property type="evidence" value="ECO:0007669"/>
    <property type="project" value="InterPro"/>
</dbReference>
<dbReference type="GO" id="GO:0017000">
    <property type="term" value="P:antibiotic biosynthetic process"/>
    <property type="evidence" value="ECO:0007669"/>
    <property type="project" value="UniProtKB-ARBA"/>
</dbReference>
<dbReference type="GO" id="GO:0044550">
    <property type="term" value="P:secondary metabolite biosynthetic process"/>
    <property type="evidence" value="ECO:0007669"/>
    <property type="project" value="UniProtKB-ARBA"/>
</dbReference>
<dbReference type="PROSITE" id="PS00012">
    <property type="entry name" value="PHOSPHOPANTETHEINE"/>
    <property type="match status" value="1"/>
</dbReference>
<dbReference type="CDD" id="cd05930">
    <property type="entry name" value="A_NRPS"/>
    <property type="match status" value="1"/>
</dbReference>
<dbReference type="CDD" id="cd19540">
    <property type="entry name" value="LCL_NRPS-like"/>
    <property type="match status" value="1"/>
</dbReference>
<dbReference type="InterPro" id="IPR023213">
    <property type="entry name" value="CAT-like_dom_sf"/>
</dbReference>
<protein>
    <submittedName>
        <fullName evidence="7">Amino acid adenylation domain-containing protein</fullName>
    </submittedName>
</protein>
<dbReference type="Pfam" id="PF00550">
    <property type="entry name" value="PP-binding"/>
    <property type="match status" value="1"/>
</dbReference>
<keyword evidence="8" id="KW-1185">Reference proteome</keyword>
<dbReference type="Gene3D" id="3.30.300.30">
    <property type="match status" value="1"/>
</dbReference>
<dbReference type="InterPro" id="IPR001242">
    <property type="entry name" value="Condensation_dom"/>
</dbReference>
<dbReference type="SMART" id="SM00823">
    <property type="entry name" value="PKS_PP"/>
    <property type="match status" value="1"/>
</dbReference>
<evidence type="ECO:0000313" key="7">
    <source>
        <dbReference type="EMBL" id="AXK36647.1"/>
    </source>
</evidence>
<dbReference type="InterPro" id="IPR036736">
    <property type="entry name" value="ACP-like_sf"/>
</dbReference>
<dbReference type="GO" id="GO:0005829">
    <property type="term" value="C:cytosol"/>
    <property type="evidence" value="ECO:0007669"/>
    <property type="project" value="TreeGrafter"/>
</dbReference>
<dbReference type="InterPro" id="IPR020845">
    <property type="entry name" value="AMP-binding_CS"/>
</dbReference>
<dbReference type="FunFam" id="1.10.1200.10:FF:000016">
    <property type="entry name" value="Non-ribosomal peptide synthase"/>
    <property type="match status" value="1"/>
</dbReference>
<feature type="domain" description="Carrier" evidence="6">
    <location>
        <begin position="992"/>
        <end position="1067"/>
    </location>
</feature>
<dbReference type="PANTHER" id="PTHR45527">
    <property type="entry name" value="NONRIBOSOMAL PEPTIDE SYNTHETASE"/>
    <property type="match status" value="1"/>
</dbReference>
<evidence type="ECO:0000256" key="5">
    <source>
        <dbReference type="SAM" id="MobiDB-lite"/>
    </source>
</evidence>
<dbReference type="InterPro" id="IPR009081">
    <property type="entry name" value="PP-bd_ACP"/>
</dbReference>